<reference evidence="2 3" key="1">
    <citation type="journal article" date="2019" name="J Genomics">
        <title>The Draft Genome of a Hydrogen-producing Cyanobacterium, Arthrospira platensis NIES-46.</title>
        <authorList>
            <person name="Suzuki S."/>
            <person name="Yamaguchi H."/>
            <person name="Kawachi M."/>
        </authorList>
    </citation>
    <scope>NUCLEOTIDE SEQUENCE [LARGE SCALE GENOMIC DNA]</scope>
    <source>
        <strain evidence="2 3">NIES-46</strain>
    </source>
</reference>
<evidence type="ECO:0000256" key="1">
    <source>
        <dbReference type="SAM" id="MobiDB-lite"/>
    </source>
</evidence>
<feature type="compositionally biased region" description="Basic and acidic residues" evidence="1">
    <location>
        <begin position="16"/>
        <end position="25"/>
    </location>
</feature>
<dbReference type="Proteomes" id="UP000326169">
    <property type="component" value="Unassembled WGS sequence"/>
</dbReference>
<protein>
    <submittedName>
        <fullName evidence="2">Uncharacterized protein</fullName>
    </submittedName>
</protein>
<sequence>MVRNTINPWDPGPTREPPKRDEPKGGKKPRGFGRRPGFGGGRSGGGGAGNSFGGPNSGDEVDDDKGRQPPKPGNEMPDPRDYPVKNNNKWHLMIFAQIVNSRLSSGTSSINRHWWRRQEATTSNFRLNKIGLDVFIEWEESWHDSEYNYEEPIIVHNDYIKHRKLYPLKPYYMNSGCERVSLYGSGFNSFYNSEYNASCRDPNRLMISPLFGSIFYRLTPATTWTDVTTVWTKDPEAMLEYIHLWEVPYIDRGHQSYYEYESDVLWDAYRGRSYENTRWYPVFPTSTRLNYTSLDGPRIWENTRNYSYKLWILSEDKDYLPPENNVRQITIPDRHE</sequence>
<comment type="caution">
    <text evidence="2">The sequence shown here is derived from an EMBL/GenBank/DDBJ whole genome shotgun (WGS) entry which is preliminary data.</text>
</comment>
<keyword evidence="3" id="KW-1185">Reference proteome</keyword>
<dbReference type="EMBL" id="BIMW01000245">
    <property type="protein sequence ID" value="GCE96713.1"/>
    <property type="molecule type" value="Genomic_DNA"/>
</dbReference>
<feature type="region of interest" description="Disordered" evidence="1">
    <location>
        <begin position="1"/>
        <end position="83"/>
    </location>
</feature>
<evidence type="ECO:0000313" key="3">
    <source>
        <dbReference type="Proteomes" id="UP000326169"/>
    </source>
</evidence>
<proteinExistence type="predicted"/>
<accession>A0A5M3TAN8</accession>
<evidence type="ECO:0000313" key="2">
    <source>
        <dbReference type="EMBL" id="GCE96713.1"/>
    </source>
</evidence>
<feature type="compositionally biased region" description="Gly residues" evidence="1">
    <location>
        <begin position="34"/>
        <end position="56"/>
    </location>
</feature>
<organism evidence="2 3">
    <name type="scientific">Limnospira platensis NIES-46</name>
    <dbReference type="NCBI Taxonomy" id="1236695"/>
    <lineage>
        <taxon>Bacteria</taxon>
        <taxon>Bacillati</taxon>
        <taxon>Cyanobacteriota</taxon>
        <taxon>Cyanophyceae</taxon>
        <taxon>Oscillatoriophycideae</taxon>
        <taxon>Oscillatoriales</taxon>
        <taxon>Sirenicapillariaceae</taxon>
        <taxon>Limnospira</taxon>
    </lineage>
</organism>
<name>A0A5M3TAN8_LIMPL</name>
<gene>
    <name evidence="2" type="ORF">NIES46_47860</name>
</gene>